<dbReference type="EMBL" id="KN829928">
    <property type="protein sequence ID" value="KIK73270.1"/>
    <property type="molecule type" value="Genomic_DNA"/>
</dbReference>
<organism evidence="1 2">
    <name type="scientific">Paxillus rubicundulus Ve08.2h10</name>
    <dbReference type="NCBI Taxonomy" id="930991"/>
    <lineage>
        <taxon>Eukaryota</taxon>
        <taxon>Fungi</taxon>
        <taxon>Dikarya</taxon>
        <taxon>Basidiomycota</taxon>
        <taxon>Agaricomycotina</taxon>
        <taxon>Agaricomycetes</taxon>
        <taxon>Agaricomycetidae</taxon>
        <taxon>Boletales</taxon>
        <taxon>Paxilineae</taxon>
        <taxon>Paxillaceae</taxon>
        <taxon>Paxillus</taxon>
    </lineage>
</organism>
<gene>
    <name evidence="1" type="ORF">PAXRUDRAFT_836301</name>
</gene>
<evidence type="ECO:0000313" key="1">
    <source>
        <dbReference type="EMBL" id="KIK73270.1"/>
    </source>
</evidence>
<name>A0A0D0D875_9AGAM</name>
<dbReference type="HOGENOM" id="CLU_2543268_0_0_1"/>
<reference evidence="1 2" key="1">
    <citation type="submission" date="2014-04" db="EMBL/GenBank/DDBJ databases">
        <authorList>
            <consortium name="DOE Joint Genome Institute"/>
            <person name="Kuo A."/>
            <person name="Kohler A."/>
            <person name="Jargeat P."/>
            <person name="Nagy L.G."/>
            <person name="Floudas D."/>
            <person name="Copeland A."/>
            <person name="Barry K.W."/>
            <person name="Cichocki N."/>
            <person name="Veneault-Fourrey C."/>
            <person name="LaButti K."/>
            <person name="Lindquist E.A."/>
            <person name="Lipzen A."/>
            <person name="Lundell T."/>
            <person name="Morin E."/>
            <person name="Murat C."/>
            <person name="Sun H."/>
            <person name="Tunlid A."/>
            <person name="Henrissat B."/>
            <person name="Grigoriev I.V."/>
            <person name="Hibbett D.S."/>
            <person name="Martin F."/>
            <person name="Nordberg H.P."/>
            <person name="Cantor M.N."/>
            <person name="Hua S.X."/>
        </authorList>
    </citation>
    <scope>NUCLEOTIDE SEQUENCE [LARGE SCALE GENOMIC DNA]</scope>
    <source>
        <strain evidence="1 2">Ve08.2h10</strain>
    </source>
</reference>
<dbReference type="Proteomes" id="UP000054538">
    <property type="component" value="Unassembled WGS sequence"/>
</dbReference>
<dbReference type="AlphaFoldDB" id="A0A0D0D875"/>
<accession>A0A0D0D875</accession>
<keyword evidence="2" id="KW-1185">Reference proteome</keyword>
<dbReference type="InParanoid" id="A0A0D0D875"/>
<sequence>MLHSKSAGTRFLSHRNRRLDLLPAILRVGDGYIDLGLPFGLHHQYPVNKATFMGNTTSAFRGSDVLRIHKIRQLDWDVPCAAL</sequence>
<protein>
    <submittedName>
        <fullName evidence="1">Uncharacterized protein</fullName>
    </submittedName>
</protein>
<proteinExistence type="predicted"/>
<evidence type="ECO:0000313" key="2">
    <source>
        <dbReference type="Proteomes" id="UP000054538"/>
    </source>
</evidence>
<reference evidence="2" key="2">
    <citation type="submission" date="2015-01" db="EMBL/GenBank/DDBJ databases">
        <title>Evolutionary Origins and Diversification of the Mycorrhizal Mutualists.</title>
        <authorList>
            <consortium name="DOE Joint Genome Institute"/>
            <consortium name="Mycorrhizal Genomics Consortium"/>
            <person name="Kohler A."/>
            <person name="Kuo A."/>
            <person name="Nagy L.G."/>
            <person name="Floudas D."/>
            <person name="Copeland A."/>
            <person name="Barry K.W."/>
            <person name="Cichocki N."/>
            <person name="Veneault-Fourrey C."/>
            <person name="LaButti K."/>
            <person name="Lindquist E.A."/>
            <person name="Lipzen A."/>
            <person name="Lundell T."/>
            <person name="Morin E."/>
            <person name="Murat C."/>
            <person name="Riley R."/>
            <person name="Ohm R."/>
            <person name="Sun H."/>
            <person name="Tunlid A."/>
            <person name="Henrissat B."/>
            <person name="Grigoriev I.V."/>
            <person name="Hibbett D.S."/>
            <person name="Martin F."/>
        </authorList>
    </citation>
    <scope>NUCLEOTIDE SEQUENCE [LARGE SCALE GENOMIC DNA]</scope>
    <source>
        <strain evidence="2">Ve08.2h10</strain>
    </source>
</reference>